<name>A0A437QVU3_9PROT</name>
<sequence length="90" mass="9941">MTSDWEQAAERGDLDMEPAVALDGHVLENLVAFLDNPGISSESCRAVFAQRVNEKARYTVDVAKADPARLTEVARHWSVVLDREGTFHSA</sequence>
<reference evidence="2" key="1">
    <citation type="submission" date="2019-01" db="EMBL/GenBank/DDBJ databases">
        <title>Gri0909 isolated from a small marine red alga.</title>
        <authorList>
            <person name="Kim J."/>
            <person name="Jeong S.E."/>
            <person name="Jeon C.O."/>
        </authorList>
    </citation>
    <scope>NUCLEOTIDE SEQUENCE [LARGE SCALE GENOMIC DNA]</scope>
    <source>
        <strain evidence="2">Gri0909</strain>
    </source>
</reference>
<proteinExistence type="predicted"/>
<comment type="caution">
    <text evidence="1">The sequence shown here is derived from an EMBL/GenBank/DDBJ whole genome shotgun (WGS) entry which is preliminary data.</text>
</comment>
<evidence type="ECO:0000313" key="2">
    <source>
        <dbReference type="Proteomes" id="UP000287447"/>
    </source>
</evidence>
<protein>
    <submittedName>
        <fullName evidence="1">Uncharacterized protein</fullName>
    </submittedName>
</protein>
<dbReference type="Proteomes" id="UP000287447">
    <property type="component" value="Unassembled WGS sequence"/>
</dbReference>
<keyword evidence="2" id="KW-1185">Reference proteome</keyword>
<evidence type="ECO:0000313" key="1">
    <source>
        <dbReference type="EMBL" id="RVU38635.1"/>
    </source>
</evidence>
<gene>
    <name evidence="1" type="ORF">EOI86_05000</name>
</gene>
<dbReference type="RefSeq" id="WP_127764008.1">
    <property type="nucleotide sequence ID" value="NZ_SADE01000001.1"/>
</dbReference>
<accession>A0A437QVU3</accession>
<dbReference type="EMBL" id="SADE01000001">
    <property type="protein sequence ID" value="RVU38635.1"/>
    <property type="molecule type" value="Genomic_DNA"/>
</dbReference>
<organism evidence="1 2">
    <name type="scientific">Hwanghaeella grinnelliae</name>
    <dbReference type="NCBI Taxonomy" id="2500179"/>
    <lineage>
        <taxon>Bacteria</taxon>
        <taxon>Pseudomonadati</taxon>
        <taxon>Pseudomonadota</taxon>
        <taxon>Alphaproteobacteria</taxon>
        <taxon>Rhodospirillales</taxon>
        <taxon>Rhodospirillaceae</taxon>
        <taxon>Hwanghaeella</taxon>
    </lineage>
</organism>
<dbReference type="AlphaFoldDB" id="A0A437QVU3"/>